<dbReference type="PATRIC" id="fig|796943.3.peg.1738"/>
<proteinExistence type="predicted"/>
<organism evidence="6 7">
    <name type="scientific">Oribacterium parvum ACB1</name>
    <dbReference type="NCBI Taxonomy" id="796943"/>
    <lineage>
        <taxon>Bacteria</taxon>
        <taxon>Bacillati</taxon>
        <taxon>Bacillota</taxon>
        <taxon>Clostridia</taxon>
        <taxon>Lachnospirales</taxon>
        <taxon>Lachnospiraceae</taxon>
        <taxon>Oribacterium</taxon>
    </lineage>
</organism>
<sequence length="196" mass="21850">MGKISGAEILVTALKKNGVKRIYGVVGIPVTDFARLAQNEGIDYVGFRREDAAVNAAGIPTSIVLNLADTCKLLKFKREVWYDDGESMRDGGESIRNDGESMRIEVKQYGSETCAPCVAIRRKLEEWQRAHPMVNYSYLPIEDHQEEAAQKGILSVPTVIAVIDGTEVVRESGYFSLDKMLARLERYMKMAGETEL</sequence>
<evidence type="ECO:0000313" key="6">
    <source>
        <dbReference type="EMBL" id="EHL10290.1"/>
    </source>
</evidence>
<dbReference type="RefSeq" id="WP_009535137.1">
    <property type="nucleotide sequence ID" value="NZ_KE148312.1"/>
</dbReference>
<dbReference type="GO" id="GO:0008949">
    <property type="term" value="F:oxalyl-CoA decarboxylase activity"/>
    <property type="evidence" value="ECO:0007669"/>
    <property type="project" value="TreeGrafter"/>
</dbReference>
<keyword evidence="2" id="KW-0479">Metal-binding</keyword>
<evidence type="ECO:0000256" key="1">
    <source>
        <dbReference type="ARBA" id="ARBA00001964"/>
    </source>
</evidence>
<feature type="domain" description="Thiamine pyrophosphate enzyme N-terminal TPP-binding" evidence="5">
    <location>
        <begin position="5"/>
        <end position="57"/>
    </location>
</feature>
<evidence type="ECO:0000259" key="5">
    <source>
        <dbReference type="Pfam" id="PF02776"/>
    </source>
</evidence>
<keyword evidence="7" id="KW-1185">Reference proteome</keyword>
<reference evidence="6" key="1">
    <citation type="submission" date="2011-08" db="EMBL/GenBank/DDBJ databases">
        <authorList>
            <consortium name="The Broad Institute Genome Sequencing Platform"/>
            <person name="Earl A."/>
            <person name="Ward D."/>
            <person name="Feldgarden M."/>
            <person name="Gevers D."/>
            <person name="Sizova M."/>
            <person name="Hazen A."/>
            <person name="Epstein S."/>
            <person name="Young S.K."/>
            <person name="Zeng Q."/>
            <person name="Gargeya S."/>
            <person name="Fitzgerald M."/>
            <person name="Haas B."/>
            <person name="Abouelleil A."/>
            <person name="Alvarado L."/>
            <person name="Arachchi H.M."/>
            <person name="Berlin A."/>
            <person name="Brown A."/>
            <person name="Chapman S.B."/>
            <person name="Chen Z."/>
            <person name="Dunbar C."/>
            <person name="Freedman E."/>
            <person name="Gearin G."/>
            <person name="Gellesch M."/>
            <person name="Goldberg J."/>
            <person name="Griggs A."/>
            <person name="Gujja S."/>
            <person name="Heiman D."/>
            <person name="Howarth C."/>
            <person name="Larson L."/>
            <person name="Lui A."/>
            <person name="MacDonald P.J.P."/>
            <person name="Montmayeur A."/>
            <person name="Murphy C."/>
            <person name="Neiman D."/>
            <person name="Pearson M."/>
            <person name="Priest M."/>
            <person name="Roberts A."/>
            <person name="Saif S."/>
            <person name="Shea T."/>
            <person name="Shenoy N."/>
            <person name="Sisk P."/>
            <person name="Stolte C."/>
            <person name="Sykes S."/>
            <person name="Wortman J."/>
            <person name="Nusbaum C."/>
            <person name="Birren B."/>
        </authorList>
    </citation>
    <scope>NUCLEOTIDE SEQUENCE</scope>
    <source>
        <strain evidence="6">ACB1</strain>
    </source>
</reference>
<protein>
    <recommendedName>
        <fullName evidence="5">Thiamine pyrophosphate enzyme N-terminal TPP-binding domain-containing protein</fullName>
    </recommendedName>
</protein>
<dbReference type="CDD" id="cd02947">
    <property type="entry name" value="TRX_family"/>
    <property type="match status" value="1"/>
</dbReference>
<evidence type="ECO:0000256" key="2">
    <source>
        <dbReference type="ARBA" id="ARBA00022723"/>
    </source>
</evidence>
<dbReference type="GO" id="GO:0001561">
    <property type="term" value="P:fatty acid alpha-oxidation"/>
    <property type="evidence" value="ECO:0007669"/>
    <property type="project" value="TreeGrafter"/>
</dbReference>
<dbReference type="SUPFAM" id="SSF52518">
    <property type="entry name" value="Thiamin diphosphate-binding fold (THDP-binding)"/>
    <property type="match status" value="1"/>
</dbReference>
<dbReference type="EMBL" id="AFZC02000001">
    <property type="protein sequence ID" value="EHL10290.1"/>
    <property type="molecule type" value="Genomic_DNA"/>
</dbReference>
<dbReference type="InterPro" id="IPR045025">
    <property type="entry name" value="HACL1-like"/>
</dbReference>
<dbReference type="InterPro" id="IPR036249">
    <property type="entry name" value="Thioredoxin-like_sf"/>
</dbReference>
<keyword evidence="3" id="KW-0460">Magnesium</keyword>
<dbReference type="STRING" id="796943.HMPREF9625_01290"/>
<dbReference type="GO" id="GO:0046872">
    <property type="term" value="F:metal ion binding"/>
    <property type="evidence" value="ECO:0007669"/>
    <property type="project" value="UniProtKB-KW"/>
</dbReference>
<dbReference type="Gene3D" id="3.40.50.970">
    <property type="match status" value="1"/>
</dbReference>
<gene>
    <name evidence="6" type="ORF">HMPREF9625_01290</name>
</gene>
<dbReference type="GO" id="GO:0033611">
    <property type="term" value="P:oxalate catabolic process"/>
    <property type="evidence" value="ECO:0007669"/>
    <property type="project" value="TreeGrafter"/>
</dbReference>
<dbReference type="AlphaFoldDB" id="G9WPK7"/>
<comment type="cofactor">
    <cofactor evidence="1">
        <name>thiamine diphosphate</name>
        <dbReference type="ChEBI" id="CHEBI:58937"/>
    </cofactor>
</comment>
<dbReference type="InterPro" id="IPR012001">
    <property type="entry name" value="Thiamin_PyroP_enz_TPP-bd_dom"/>
</dbReference>
<accession>G9WPK7</accession>
<keyword evidence="4" id="KW-0456">Lyase</keyword>
<dbReference type="InterPro" id="IPR029061">
    <property type="entry name" value="THDP-binding"/>
</dbReference>
<name>G9WPK7_9FIRM</name>
<dbReference type="PANTHER" id="PTHR43710">
    <property type="entry name" value="2-HYDROXYACYL-COA LYASE"/>
    <property type="match status" value="1"/>
</dbReference>
<dbReference type="Proteomes" id="UP000018461">
    <property type="component" value="Unassembled WGS sequence"/>
</dbReference>
<dbReference type="GO" id="GO:0030976">
    <property type="term" value="F:thiamine pyrophosphate binding"/>
    <property type="evidence" value="ECO:0007669"/>
    <property type="project" value="InterPro"/>
</dbReference>
<reference evidence="6" key="2">
    <citation type="submission" date="2013-03" db="EMBL/GenBank/DDBJ databases">
        <title>The Genome Sequence of Oribacterium sp. ACB1.</title>
        <authorList>
            <consortium name="The Broad Institute Genomics Platform"/>
            <consortium name="The Broad Institute Genome Sequencing Center for Infectious Disease"/>
            <person name="Earl A."/>
            <person name="Ward D."/>
            <person name="Feldgarden M."/>
            <person name="Gevers D."/>
            <person name="Sizova M."/>
            <person name="Hazen A."/>
            <person name="Epstein S."/>
            <person name="Walker B."/>
            <person name="Young S."/>
            <person name="Zeng Q."/>
            <person name="Gargeya S."/>
            <person name="Fitzgerald M."/>
            <person name="Haas B."/>
            <person name="Abouelleil A."/>
            <person name="Allen A.W."/>
            <person name="Alvarado L."/>
            <person name="Arachchi H.M."/>
            <person name="Berlin A.M."/>
            <person name="Chapman S.B."/>
            <person name="Gainer-Dewar J."/>
            <person name="Goldberg J."/>
            <person name="Griggs A."/>
            <person name="Gujja S."/>
            <person name="Hansen M."/>
            <person name="Howarth C."/>
            <person name="Imamovic A."/>
            <person name="Ireland A."/>
            <person name="Larimer J."/>
            <person name="McCowan C."/>
            <person name="Murphy C."/>
            <person name="Pearson M."/>
            <person name="Poon T.W."/>
            <person name="Priest M."/>
            <person name="Roberts A."/>
            <person name="Saif S."/>
            <person name="Shea T."/>
            <person name="Sisk P."/>
            <person name="Sykes S."/>
            <person name="Wortman J."/>
            <person name="Nusbaum C."/>
            <person name="Birren B."/>
        </authorList>
    </citation>
    <scope>NUCLEOTIDE SEQUENCE [LARGE SCALE GENOMIC DNA]</scope>
    <source>
        <strain evidence="6">ACB1</strain>
    </source>
</reference>
<evidence type="ECO:0000313" key="7">
    <source>
        <dbReference type="Proteomes" id="UP000018461"/>
    </source>
</evidence>
<comment type="caution">
    <text evidence="6">The sequence shown here is derived from an EMBL/GenBank/DDBJ whole genome shotgun (WGS) entry which is preliminary data.</text>
</comment>
<dbReference type="SUPFAM" id="SSF52833">
    <property type="entry name" value="Thioredoxin-like"/>
    <property type="match status" value="1"/>
</dbReference>
<dbReference type="HOGENOM" id="CLU_1389008_0_0_9"/>
<dbReference type="PANTHER" id="PTHR43710:SF2">
    <property type="entry name" value="2-HYDROXYACYL-COA LYASE 1"/>
    <property type="match status" value="1"/>
</dbReference>
<dbReference type="Pfam" id="PF02776">
    <property type="entry name" value="TPP_enzyme_N"/>
    <property type="match status" value="1"/>
</dbReference>
<dbReference type="CDD" id="cd07035">
    <property type="entry name" value="TPP_PYR_POX_like"/>
    <property type="match status" value="1"/>
</dbReference>
<dbReference type="Gene3D" id="3.40.30.10">
    <property type="entry name" value="Glutaredoxin"/>
    <property type="match status" value="1"/>
</dbReference>
<evidence type="ECO:0000256" key="3">
    <source>
        <dbReference type="ARBA" id="ARBA00022842"/>
    </source>
</evidence>
<evidence type="ECO:0000256" key="4">
    <source>
        <dbReference type="ARBA" id="ARBA00023239"/>
    </source>
</evidence>